<reference evidence="7" key="1">
    <citation type="journal article" date="2019" name="Int. J. Syst. Evol. Microbiol.">
        <title>The Global Catalogue of Microorganisms (GCM) 10K type strain sequencing project: providing services to taxonomists for standard genome sequencing and annotation.</title>
        <authorList>
            <consortium name="The Broad Institute Genomics Platform"/>
            <consortium name="The Broad Institute Genome Sequencing Center for Infectious Disease"/>
            <person name="Wu L."/>
            <person name="Ma J."/>
        </authorList>
    </citation>
    <scope>NUCLEOTIDE SEQUENCE [LARGE SCALE GENOMIC DNA]</scope>
    <source>
        <strain evidence="7">JCM 15421</strain>
    </source>
</reference>
<feature type="domain" description="OmpR/PhoB-type" evidence="5">
    <location>
        <begin position="14"/>
        <end position="110"/>
    </location>
</feature>
<evidence type="ECO:0000256" key="2">
    <source>
        <dbReference type="PROSITE-ProRule" id="PRU01091"/>
    </source>
</evidence>
<gene>
    <name evidence="6" type="ORF">GCM10009105_13300</name>
</gene>
<feature type="region of interest" description="Disordered" evidence="3">
    <location>
        <begin position="113"/>
        <end position="161"/>
    </location>
</feature>
<proteinExistence type="predicted"/>
<sequence length="623" mass="67417">MSTLLRFPTLHDHAAVYRVGRAELHVGAERLLVDGIEVPLSPMAYRLLLGLCHLRGALLTRTDAFNLLWPGGGSGSDEALAQIVLKVRQALGSEGRHLVTVRGRGFRLDLPIEPVQSGPAEGRRLAAPAATKTDAATRDDSLLSAETPSDDHGPATPHASRRWRPAVAAAVVAALALIAMAYWLPARAPTMELPGFAVPAEAFGPISAAGVNALRTAMIREDEGDRGSAARLLEAMFDTEPRSAAPAFFLVLWATGNERIQESTLRRRLLEERLPRDATPYVLLLSRWLLSDDTPGTEIEVLNAALKLQPSAWRLRFARAHVLLRMSRFDDALADMRQVPLEAVPPRQSMFVLGDRAALGDADQMERQLPRLALRSPAVADYVRGRIAAARGRWDAAQAAYESAGARAERDALIGSLSSSWLLAAAAAGMRDRWGETAADADRARRIGMEHDLPALVADADPVFGYAQHRLEQAAQRDASWGRSDAGLRKVHDDTRGARLWLQRARIDPAWGSAHAPATPRDAPDALGMNALVSARVAWLACDMHEAAHQLGMAENAGIDAGYFGDEADLLRQDLDLPRHASAAPPRLPYPWLTRWITYWQSTQGAGQRPCAHAAAAAATSAG</sequence>
<dbReference type="Proteomes" id="UP001501523">
    <property type="component" value="Unassembled WGS sequence"/>
</dbReference>
<comment type="caution">
    <text evidence="6">The sequence shown here is derived from an EMBL/GenBank/DDBJ whole genome shotgun (WGS) entry which is preliminary data.</text>
</comment>
<dbReference type="Gene3D" id="1.10.10.10">
    <property type="entry name" value="Winged helix-like DNA-binding domain superfamily/Winged helix DNA-binding domain"/>
    <property type="match status" value="1"/>
</dbReference>
<evidence type="ECO:0000256" key="3">
    <source>
        <dbReference type="SAM" id="MobiDB-lite"/>
    </source>
</evidence>
<evidence type="ECO:0000313" key="6">
    <source>
        <dbReference type="EMBL" id="GAA0711404.1"/>
    </source>
</evidence>
<dbReference type="InterPro" id="IPR016032">
    <property type="entry name" value="Sig_transdc_resp-reg_C-effctor"/>
</dbReference>
<dbReference type="CDD" id="cd00383">
    <property type="entry name" value="trans_reg_C"/>
    <property type="match status" value="1"/>
</dbReference>
<name>A0ABP3TL16_9GAMM</name>
<dbReference type="InterPro" id="IPR001867">
    <property type="entry name" value="OmpR/PhoB-type_DNA-bd"/>
</dbReference>
<dbReference type="SUPFAM" id="SSF48452">
    <property type="entry name" value="TPR-like"/>
    <property type="match status" value="1"/>
</dbReference>
<dbReference type="InterPro" id="IPR036388">
    <property type="entry name" value="WH-like_DNA-bd_sf"/>
</dbReference>
<keyword evidence="4" id="KW-0472">Membrane</keyword>
<dbReference type="SMART" id="SM00862">
    <property type="entry name" value="Trans_reg_C"/>
    <property type="match status" value="1"/>
</dbReference>
<feature type="transmembrane region" description="Helical" evidence="4">
    <location>
        <begin position="166"/>
        <end position="184"/>
    </location>
</feature>
<organism evidence="6 7">
    <name type="scientific">Dokdonella soli</name>
    <dbReference type="NCBI Taxonomy" id="529810"/>
    <lineage>
        <taxon>Bacteria</taxon>
        <taxon>Pseudomonadati</taxon>
        <taxon>Pseudomonadota</taxon>
        <taxon>Gammaproteobacteria</taxon>
        <taxon>Lysobacterales</taxon>
        <taxon>Rhodanobacteraceae</taxon>
        <taxon>Dokdonella</taxon>
    </lineage>
</organism>
<dbReference type="InterPro" id="IPR011990">
    <property type="entry name" value="TPR-like_helical_dom_sf"/>
</dbReference>
<dbReference type="EMBL" id="BAAAEU010000006">
    <property type="protein sequence ID" value="GAA0711404.1"/>
    <property type="molecule type" value="Genomic_DNA"/>
</dbReference>
<protein>
    <recommendedName>
        <fullName evidence="5">OmpR/PhoB-type domain-containing protein</fullName>
    </recommendedName>
</protein>
<feature type="DNA-binding region" description="OmpR/PhoB-type" evidence="2">
    <location>
        <begin position="14"/>
        <end position="110"/>
    </location>
</feature>
<dbReference type="Pfam" id="PF00486">
    <property type="entry name" value="Trans_reg_C"/>
    <property type="match status" value="1"/>
</dbReference>
<evidence type="ECO:0000256" key="4">
    <source>
        <dbReference type="SAM" id="Phobius"/>
    </source>
</evidence>
<dbReference type="RefSeq" id="WP_343788446.1">
    <property type="nucleotide sequence ID" value="NZ_BAAAEU010000006.1"/>
</dbReference>
<dbReference type="SUPFAM" id="SSF46894">
    <property type="entry name" value="C-terminal effector domain of the bipartite response regulators"/>
    <property type="match status" value="1"/>
</dbReference>
<keyword evidence="4" id="KW-1133">Transmembrane helix</keyword>
<accession>A0ABP3TL16</accession>
<evidence type="ECO:0000313" key="7">
    <source>
        <dbReference type="Proteomes" id="UP001501523"/>
    </source>
</evidence>
<evidence type="ECO:0000256" key="1">
    <source>
        <dbReference type="ARBA" id="ARBA00023125"/>
    </source>
</evidence>
<keyword evidence="4" id="KW-0812">Transmembrane</keyword>
<dbReference type="PROSITE" id="PS51755">
    <property type="entry name" value="OMPR_PHOB"/>
    <property type="match status" value="1"/>
</dbReference>
<dbReference type="Gene3D" id="1.25.40.10">
    <property type="entry name" value="Tetratricopeptide repeat domain"/>
    <property type="match status" value="1"/>
</dbReference>
<keyword evidence="1 2" id="KW-0238">DNA-binding</keyword>
<keyword evidence="7" id="KW-1185">Reference proteome</keyword>
<evidence type="ECO:0000259" key="5">
    <source>
        <dbReference type="PROSITE" id="PS51755"/>
    </source>
</evidence>